<evidence type="ECO:0000256" key="6">
    <source>
        <dbReference type="ARBA" id="ARBA00022692"/>
    </source>
</evidence>
<proteinExistence type="inferred from homology"/>
<evidence type="ECO:0000256" key="8">
    <source>
        <dbReference type="ARBA" id="ARBA00023004"/>
    </source>
</evidence>
<evidence type="ECO:0000256" key="9">
    <source>
        <dbReference type="ARBA" id="ARBA00023065"/>
    </source>
</evidence>
<keyword evidence="10 15" id="KW-0798">TonB box</keyword>
<evidence type="ECO:0000256" key="5">
    <source>
        <dbReference type="ARBA" id="ARBA00022496"/>
    </source>
</evidence>
<dbReference type="PANTHER" id="PTHR32552:SF68">
    <property type="entry name" value="FERRICHROME OUTER MEMBRANE TRANSPORTER_PHAGE RECEPTOR"/>
    <property type="match status" value="1"/>
</dbReference>
<comment type="subcellular location">
    <subcellularLocation>
        <location evidence="1 14">Cell outer membrane</location>
        <topology evidence="1 14">Multi-pass membrane protein</topology>
    </subcellularLocation>
</comment>
<dbReference type="InterPro" id="IPR000531">
    <property type="entry name" value="Beta-barrel_TonB"/>
</dbReference>
<organism evidence="19 20">
    <name type="scientific">Marinomonas aquiplantarum</name>
    <dbReference type="NCBI Taxonomy" id="491951"/>
    <lineage>
        <taxon>Bacteria</taxon>
        <taxon>Pseudomonadati</taxon>
        <taxon>Pseudomonadota</taxon>
        <taxon>Gammaproteobacteria</taxon>
        <taxon>Oceanospirillales</taxon>
        <taxon>Oceanospirillaceae</taxon>
        <taxon>Marinomonas</taxon>
    </lineage>
</organism>
<evidence type="ECO:0000256" key="10">
    <source>
        <dbReference type="ARBA" id="ARBA00023077"/>
    </source>
</evidence>
<keyword evidence="5" id="KW-0410">Iron transport</keyword>
<feature type="signal peptide" evidence="16">
    <location>
        <begin position="1"/>
        <end position="25"/>
    </location>
</feature>
<comment type="caution">
    <text evidence="19">The sequence shown here is derived from an EMBL/GenBank/DDBJ whole genome shotgun (WGS) entry which is preliminary data.</text>
</comment>
<keyword evidence="7 16" id="KW-0732">Signal</keyword>
<keyword evidence="8" id="KW-0408">Iron</keyword>
<evidence type="ECO:0000256" key="15">
    <source>
        <dbReference type="RuleBase" id="RU003357"/>
    </source>
</evidence>
<dbReference type="CDD" id="cd01347">
    <property type="entry name" value="ligand_gated_channel"/>
    <property type="match status" value="1"/>
</dbReference>
<dbReference type="Proteomes" id="UP000252086">
    <property type="component" value="Unassembled WGS sequence"/>
</dbReference>
<evidence type="ECO:0000256" key="12">
    <source>
        <dbReference type="ARBA" id="ARBA00023170"/>
    </source>
</evidence>
<dbReference type="PANTHER" id="PTHR32552">
    <property type="entry name" value="FERRICHROME IRON RECEPTOR-RELATED"/>
    <property type="match status" value="1"/>
</dbReference>
<comment type="similarity">
    <text evidence="2 14 15">Belongs to the TonB-dependent receptor family.</text>
</comment>
<evidence type="ECO:0000256" key="2">
    <source>
        <dbReference type="ARBA" id="ARBA00009810"/>
    </source>
</evidence>
<keyword evidence="6 14" id="KW-0812">Transmembrane</keyword>
<accession>A0A366D866</accession>
<dbReference type="NCBIfam" id="TIGR01783">
    <property type="entry name" value="TonB-siderophor"/>
    <property type="match status" value="1"/>
</dbReference>
<dbReference type="InterPro" id="IPR039426">
    <property type="entry name" value="TonB-dep_rcpt-like"/>
</dbReference>
<keyword evidence="9" id="KW-0406">Ion transport</keyword>
<dbReference type="GO" id="GO:0038023">
    <property type="term" value="F:signaling receptor activity"/>
    <property type="evidence" value="ECO:0007669"/>
    <property type="project" value="InterPro"/>
</dbReference>
<feature type="chain" id="PRO_5016809579" evidence="16">
    <location>
        <begin position="26"/>
        <end position="705"/>
    </location>
</feature>
<evidence type="ECO:0000256" key="14">
    <source>
        <dbReference type="PROSITE-ProRule" id="PRU01360"/>
    </source>
</evidence>
<sequence>MKSTQSFRPTLIALAIAVATGHAIAEDTIDTNDLSTLEVKGQTYRNTATKTQLDAEETPQAISIIKSETLEERGVESLAEAVRYSSGINTELRGGSVTRLDLFNIRGFDNDTVLLDGLPLLFNGWNLQPQIDAAVVDQIEIFKGPTSTLYGEMPPGGMVNIISKSPQEDSANSVEITLGSDNKKQVQFDSTGAISDKVNYRVIGLARQKDGQSVTAEEERILIAPSLDIQLSDSTFLNLNMYYQNDPEMGVYSALPSKGTVNSNINGKLNSDAYAGDENWETYEREELLLGYKLEHEINDTWSFLQNTRFTFADAYQQNTYSGSTSLNSDERTLNRRAYITDEKSQGINLDNQFSAIFDTGSLEHNILIGLDYLKLESDIKYEDAVAPSIDLYDPDYNQIVASQLDFAASGYSSDFTINKEQTGLYLQDQIRMDQWVFIMGGRYDNYKYSETGRGSTEADDDQNQLSGRIGALYELDNGFSPFINFAQSFEPVSGSDRLGNAFKTSTADQIEAGIKFQNADTLASVTAFNIVKSNVLTRDPNGGTYDKVQVGEVTSNGLEVELTKALTEELNATLAYTYQDVEVSKSNDGIQGNTPVWTPEQQVSVWLGYQPKQGSLLGASFGAGLRYVGEMQMDAANSDTVPSYTLVDLSIGYDLAQLSANWQGASVQFSVSNAFDETYYTCYDTSSCWFGADRSFELTGRYEF</sequence>
<evidence type="ECO:0000256" key="13">
    <source>
        <dbReference type="ARBA" id="ARBA00023237"/>
    </source>
</evidence>
<feature type="domain" description="TonB-dependent receptor-like beta-barrel" evidence="17">
    <location>
        <begin position="230"/>
        <end position="674"/>
    </location>
</feature>
<reference evidence="19 20" key="1">
    <citation type="submission" date="2018-06" db="EMBL/GenBank/DDBJ databases">
        <title>Genomic Encyclopedia of Type Strains, Phase III (KMG-III): the genomes of soil and plant-associated and newly described type strains.</title>
        <authorList>
            <person name="Whitman W."/>
        </authorList>
    </citation>
    <scope>NUCLEOTIDE SEQUENCE [LARGE SCALE GENOMIC DNA]</scope>
    <source>
        <strain evidence="19 20">CECT 7732</strain>
    </source>
</reference>
<keyword evidence="20" id="KW-1185">Reference proteome</keyword>
<keyword evidence="4 14" id="KW-1134">Transmembrane beta strand</keyword>
<dbReference type="GO" id="GO:0015344">
    <property type="term" value="F:siderophore uptake transmembrane transporter activity"/>
    <property type="evidence" value="ECO:0007669"/>
    <property type="project" value="TreeGrafter"/>
</dbReference>
<keyword evidence="11 14" id="KW-0472">Membrane</keyword>
<dbReference type="OrthoDB" id="6127007at2"/>
<dbReference type="InterPro" id="IPR012910">
    <property type="entry name" value="Plug_dom"/>
</dbReference>
<evidence type="ECO:0000256" key="7">
    <source>
        <dbReference type="ARBA" id="ARBA00022729"/>
    </source>
</evidence>
<gene>
    <name evidence="19" type="ORF">DFP76_101518</name>
</gene>
<evidence type="ECO:0000259" key="17">
    <source>
        <dbReference type="Pfam" id="PF00593"/>
    </source>
</evidence>
<dbReference type="EMBL" id="QNRF01000001">
    <property type="protein sequence ID" value="RBO86241.1"/>
    <property type="molecule type" value="Genomic_DNA"/>
</dbReference>
<dbReference type="Gene3D" id="2.40.170.20">
    <property type="entry name" value="TonB-dependent receptor, beta-barrel domain"/>
    <property type="match status" value="1"/>
</dbReference>
<dbReference type="AlphaFoldDB" id="A0A366D866"/>
<feature type="domain" description="TonB-dependent receptor plug" evidence="18">
    <location>
        <begin position="55"/>
        <end position="157"/>
    </location>
</feature>
<dbReference type="InterPro" id="IPR036942">
    <property type="entry name" value="Beta-barrel_TonB_sf"/>
</dbReference>
<protein>
    <submittedName>
        <fullName evidence="19">Iron complex outermembrane receptor protein</fullName>
    </submittedName>
</protein>
<dbReference type="InterPro" id="IPR010105">
    <property type="entry name" value="TonB_sidphr_rcpt"/>
</dbReference>
<evidence type="ECO:0000259" key="18">
    <source>
        <dbReference type="Pfam" id="PF07715"/>
    </source>
</evidence>
<evidence type="ECO:0000313" key="20">
    <source>
        <dbReference type="Proteomes" id="UP000252086"/>
    </source>
</evidence>
<name>A0A366D866_9GAMM</name>
<evidence type="ECO:0000256" key="4">
    <source>
        <dbReference type="ARBA" id="ARBA00022452"/>
    </source>
</evidence>
<dbReference type="GO" id="GO:0009279">
    <property type="term" value="C:cell outer membrane"/>
    <property type="evidence" value="ECO:0007669"/>
    <property type="project" value="UniProtKB-SubCell"/>
</dbReference>
<evidence type="ECO:0000256" key="1">
    <source>
        <dbReference type="ARBA" id="ARBA00004571"/>
    </source>
</evidence>
<evidence type="ECO:0000256" key="3">
    <source>
        <dbReference type="ARBA" id="ARBA00022448"/>
    </source>
</evidence>
<evidence type="ECO:0000256" key="16">
    <source>
        <dbReference type="SAM" id="SignalP"/>
    </source>
</evidence>
<evidence type="ECO:0000256" key="11">
    <source>
        <dbReference type="ARBA" id="ARBA00023136"/>
    </source>
</evidence>
<keyword evidence="3 14" id="KW-0813">Transport</keyword>
<dbReference type="SUPFAM" id="SSF56935">
    <property type="entry name" value="Porins"/>
    <property type="match status" value="1"/>
</dbReference>
<dbReference type="Pfam" id="PF07715">
    <property type="entry name" value="Plug"/>
    <property type="match status" value="1"/>
</dbReference>
<keyword evidence="13 14" id="KW-0998">Cell outer membrane</keyword>
<evidence type="ECO:0000313" key="19">
    <source>
        <dbReference type="EMBL" id="RBO86241.1"/>
    </source>
</evidence>
<dbReference type="PROSITE" id="PS52016">
    <property type="entry name" value="TONB_DEPENDENT_REC_3"/>
    <property type="match status" value="1"/>
</dbReference>
<dbReference type="Gene3D" id="2.170.130.10">
    <property type="entry name" value="TonB-dependent receptor, plug domain"/>
    <property type="match status" value="1"/>
</dbReference>
<keyword evidence="12 19" id="KW-0675">Receptor</keyword>
<dbReference type="GO" id="GO:0015891">
    <property type="term" value="P:siderophore transport"/>
    <property type="evidence" value="ECO:0007669"/>
    <property type="project" value="InterPro"/>
</dbReference>
<dbReference type="InterPro" id="IPR037066">
    <property type="entry name" value="Plug_dom_sf"/>
</dbReference>
<dbReference type="RefSeq" id="WP_113873110.1">
    <property type="nucleotide sequence ID" value="NZ_QNRF01000001.1"/>
</dbReference>
<dbReference type="Pfam" id="PF00593">
    <property type="entry name" value="TonB_dep_Rec_b-barrel"/>
    <property type="match status" value="1"/>
</dbReference>